<dbReference type="RefSeq" id="WP_322424327.1">
    <property type="nucleotide sequence ID" value="NZ_JAXQPW010000002.1"/>
</dbReference>
<reference evidence="1 2" key="1">
    <citation type="submission" date="2023-11" db="EMBL/GenBank/DDBJ databases">
        <title>Novel species in genus Nocardioides.</title>
        <authorList>
            <person name="Zhou H."/>
        </authorList>
    </citation>
    <scope>NUCLEOTIDE SEQUENCE [LARGE SCALE GENOMIC DNA]</scope>
    <source>
        <strain evidence="1 2">S-58</strain>
    </source>
</reference>
<gene>
    <name evidence="1" type="ORF">SFC79_10685</name>
</gene>
<evidence type="ECO:0000313" key="2">
    <source>
        <dbReference type="Proteomes" id="UP001291999"/>
    </source>
</evidence>
<comment type="caution">
    <text evidence="1">The sequence shown here is derived from an EMBL/GenBank/DDBJ whole genome shotgun (WGS) entry which is preliminary data.</text>
</comment>
<organism evidence="1 2">
    <name type="scientific">Nocardioides renjunii</name>
    <dbReference type="NCBI Taxonomy" id="3095075"/>
    <lineage>
        <taxon>Bacteria</taxon>
        <taxon>Bacillati</taxon>
        <taxon>Actinomycetota</taxon>
        <taxon>Actinomycetes</taxon>
        <taxon>Propionibacteriales</taxon>
        <taxon>Nocardioidaceae</taxon>
        <taxon>Nocardioides</taxon>
    </lineage>
</organism>
<proteinExistence type="predicted"/>
<keyword evidence="2" id="KW-1185">Reference proteome</keyword>
<protein>
    <submittedName>
        <fullName evidence="1">Uncharacterized protein</fullName>
    </submittedName>
</protein>
<accession>A0ABU5KBH0</accession>
<dbReference type="Proteomes" id="UP001291999">
    <property type="component" value="Unassembled WGS sequence"/>
</dbReference>
<evidence type="ECO:0000313" key="1">
    <source>
        <dbReference type="EMBL" id="MDZ5662231.1"/>
    </source>
</evidence>
<name>A0ABU5KBH0_9ACTN</name>
<sequence length="109" mass="11975">MTFFERLTELIPGAQDWYHADGALWMIVSYDDMVDGVMEATWRVDFDGTELVAGRSPAHLNWDDGVRGRDTGMSLQPPTGLVAGVDTVEQAVGIAAEWFNTVSRGRASL</sequence>
<dbReference type="EMBL" id="JAXQPW010000002">
    <property type="protein sequence ID" value="MDZ5662231.1"/>
    <property type="molecule type" value="Genomic_DNA"/>
</dbReference>